<dbReference type="UniPathway" id="UPA00378"/>
<evidence type="ECO:0000256" key="6">
    <source>
        <dbReference type="ARBA" id="ARBA00022692"/>
    </source>
</evidence>
<comment type="subcellular location">
    <subcellularLocation>
        <location evidence="1 11">Golgi apparatus</location>
        <location evidence="1 11">Golgi stack membrane</location>
        <topology evidence="1 11">Single-pass type II membrane protein</topology>
    </subcellularLocation>
</comment>
<dbReference type="PANTHER" id="PTHR11929">
    <property type="entry name" value="ALPHA- 1,3 -FUCOSYLTRANSFERASE"/>
    <property type="match status" value="1"/>
</dbReference>
<evidence type="ECO:0000313" key="14">
    <source>
        <dbReference type="EMBL" id="KAF0297434.1"/>
    </source>
</evidence>
<dbReference type="InterPro" id="IPR031481">
    <property type="entry name" value="Glyco_tran_10_N"/>
</dbReference>
<evidence type="ECO:0000256" key="8">
    <source>
        <dbReference type="ARBA" id="ARBA00022989"/>
    </source>
</evidence>
<dbReference type="GO" id="GO:0046920">
    <property type="term" value="F:alpha-(1-&gt;3)-fucosyltransferase activity"/>
    <property type="evidence" value="ECO:0007669"/>
    <property type="project" value="TreeGrafter"/>
</dbReference>
<dbReference type="Proteomes" id="UP000440578">
    <property type="component" value="Unassembled WGS sequence"/>
</dbReference>
<evidence type="ECO:0000256" key="2">
    <source>
        <dbReference type="ARBA" id="ARBA00004922"/>
    </source>
</evidence>
<feature type="domain" description="Fucosyltransferase C-terminal" evidence="12">
    <location>
        <begin position="145"/>
        <end position="288"/>
    </location>
</feature>
<feature type="domain" description="Fucosyltransferase N-terminal" evidence="13">
    <location>
        <begin position="16"/>
        <end position="114"/>
    </location>
</feature>
<evidence type="ECO:0000259" key="12">
    <source>
        <dbReference type="Pfam" id="PF00852"/>
    </source>
</evidence>
<keyword evidence="8" id="KW-1133">Transmembrane helix</keyword>
<dbReference type="InterPro" id="IPR001503">
    <property type="entry name" value="Glyco_trans_10"/>
</dbReference>
<dbReference type="EMBL" id="VIIS01001490">
    <property type="protein sequence ID" value="KAF0297434.1"/>
    <property type="molecule type" value="Genomic_DNA"/>
</dbReference>
<evidence type="ECO:0000256" key="10">
    <source>
        <dbReference type="ARBA" id="ARBA00023180"/>
    </source>
</evidence>
<keyword evidence="4 11" id="KW-0328">Glycosyltransferase</keyword>
<dbReference type="PANTHER" id="PTHR11929:SF194">
    <property type="entry name" value="ALPHA-(1,3)-FUCOSYLTRANSFERASE 10"/>
    <property type="match status" value="1"/>
</dbReference>
<dbReference type="InterPro" id="IPR055270">
    <property type="entry name" value="Glyco_tran_10_C"/>
</dbReference>
<name>A0A6A4W103_AMPAM</name>
<dbReference type="Gene3D" id="3.40.50.11660">
    <property type="entry name" value="Glycosyl transferase family 10, C-terminal domain"/>
    <property type="match status" value="1"/>
</dbReference>
<comment type="pathway">
    <text evidence="2">Protein modification; protein glycosylation.</text>
</comment>
<keyword evidence="10" id="KW-0325">Glycoprotein</keyword>
<dbReference type="OrthoDB" id="9993460at2759"/>
<accession>A0A6A4W103</accession>
<sequence length="408" mass="45352">MRASRAQPDTPADLPVLLWWTPFSDDPGYVQECGEQSCLVTDARSHINSPQLSWVLFYGTLLEPWDLPLPRSARVPWGLLHEESPKNAPIFCHDDCISLFNLTATFRSGSDLPLTLQYLSSLEALTSPAGVVPIEEKLASERAPLVYLASGCDTPVQRDAFVAELMQHIAVDSYGACLNNRPLPVELADPSEAHPAALDAFLAPYRFYLSLENAVCDDYITEKLWRPLRLGVVPVYHGAPNVRRWLPNNDSALLVSEFESPRALAAHLKRLGADSEAYSVHLRHKQGQVDNAELKRTLASRPWAALDDTLSDAPNLVEAFQCRACELAWEARRAGGTASRTADRGHYGCPRPAPLLADGDSSWWAEQWERAALEAAQMRRLVVEGRAVSREDFHRRVLSRLSAGRDEL</sequence>
<evidence type="ECO:0000256" key="11">
    <source>
        <dbReference type="RuleBase" id="RU003832"/>
    </source>
</evidence>
<proteinExistence type="inferred from homology"/>
<evidence type="ECO:0000256" key="9">
    <source>
        <dbReference type="ARBA" id="ARBA00023136"/>
    </source>
</evidence>
<evidence type="ECO:0000256" key="5">
    <source>
        <dbReference type="ARBA" id="ARBA00022679"/>
    </source>
</evidence>
<comment type="similarity">
    <text evidence="3 11">Belongs to the glycosyltransferase 10 family.</text>
</comment>
<evidence type="ECO:0000259" key="13">
    <source>
        <dbReference type="Pfam" id="PF17039"/>
    </source>
</evidence>
<dbReference type="InterPro" id="IPR038577">
    <property type="entry name" value="GT10-like_C_sf"/>
</dbReference>
<dbReference type="Pfam" id="PF17039">
    <property type="entry name" value="Glyco_tran_10_N"/>
    <property type="match status" value="1"/>
</dbReference>
<comment type="caution">
    <text evidence="14">The sequence shown here is derived from an EMBL/GenBank/DDBJ whole genome shotgun (WGS) entry which is preliminary data.</text>
</comment>
<protein>
    <recommendedName>
        <fullName evidence="11">Fucosyltransferase</fullName>
        <ecNumber evidence="11">2.4.1.-</ecNumber>
    </recommendedName>
</protein>
<keyword evidence="9" id="KW-0472">Membrane</keyword>
<dbReference type="Pfam" id="PF00852">
    <property type="entry name" value="Glyco_transf_10"/>
    <property type="match status" value="1"/>
</dbReference>
<evidence type="ECO:0000256" key="3">
    <source>
        <dbReference type="ARBA" id="ARBA00008919"/>
    </source>
</evidence>
<evidence type="ECO:0000256" key="7">
    <source>
        <dbReference type="ARBA" id="ARBA00022968"/>
    </source>
</evidence>
<keyword evidence="5 11" id="KW-0808">Transferase</keyword>
<dbReference type="EC" id="2.4.1.-" evidence="11"/>
<reference evidence="14 15" key="1">
    <citation type="submission" date="2019-07" db="EMBL/GenBank/DDBJ databases">
        <title>Draft genome assembly of a fouling barnacle, Amphibalanus amphitrite (Darwin, 1854): The first reference genome for Thecostraca.</title>
        <authorList>
            <person name="Kim W."/>
        </authorList>
    </citation>
    <scope>NUCLEOTIDE SEQUENCE [LARGE SCALE GENOMIC DNA]</scope>
    <source>
        <strain evidence="14">SNU_AA5</strain>
        <tissue evidence="14">Soma without cirri and trophi</tissue>
    </source>
</reference>
<dbReference type="GO" id="GO:0032580">
    <property type="term" value="C:Golgi cisterna membrane"/>
    <property type="evidence" value="ECO:0007669"/>
    <property type="project" value="UniProtKB-SubCell"/>
</dbReference>
<keyword evidence="7" id="KW-0735">Signal-anchor</keyword>
<evidence type="ECO:0000256" key="4">
    <source>
        <dbReference type="ARBA" id="ARBA00022676"/>
    </source>
</evidence>
<organism evidence="14 15">
    <name type="scientific">Amphibalanus amphitrite</name>
    <name type="common">Striped barnacle</name>
    <name type="synonym">Balanus amphitrite</name>
    <dbReference type="NCBI Taxonomy" id="1232801"/>
    <lineage>
        <taxon>Eukaryota</taxon>
        <taxon>Metazoa</taxon>
        <taxon>Ecdysozoa</taxon>
        <taxon>Arthropoda</taxon>
        <taxon>Crustacea</taxon>
        <taxon>Multicrustacea</taxon>
        <taxon>Cirripedia</taxon>
        <taxon>Thoracica</taxon>
        <taxon>Thoracicalcarea</taxon>
        <taxon>Balanomorpha</taxon>
        <taxon>Balanoidea</taxon>
        <taxon>Balanidae</taxon>
        <taxon>Amphibalaninae</taxon>
        <taxon>Amphibalanus</taxon>
    </lineage>
</organism>
<keyword evidence="6 11" id="KW-0812">Transmembrane</keyword>
<dbReference type="SUPFAM" id="SSF53756">
    <property type="entry name" value="UDP-Glycosyltransferase/glycogen phosphorylase"/>
    <property type="match status" value="1"/>
</dbReference>
<evidence type="ECO:0000256" key="1">
    <source>
        <dbReference type="ARBA" id="ARBA00004447"/>
    </source>
</evidence>
<evidence type="ECO:0000313" key="15">
    <source>
        <dbReference type="Proteomes" id="UP000440578"/>
    </source>
</evidence>
<dbReference type="AlphaFoldDB" id="A0A6A4W103"/>
<keyword evidence="11" id="KW-0333">Golgi apparatus</keyword>
<gene>
    <name evidence="14" type="primary">fut10_1</name>
    <name evidence="14" type="ORF">FJT64_005135</name>
</gene>
<keyword evidence="15" id="KW-1185">Reference proteome</keyword>
<dbReference type="FunFam" id="3.40.50.11660:FF:000002">
    <property type="entry name" value="Alpha-(1,3)-fucosyltransferase"/>
    <property type="match status" value="1"/>
</dbReference>